<dbReference type="SUPFAM" id="SSF54637">
    <property type="entry name" value="Thioesterase/thiol ester dehydrase-isomerase"/>
    <property type="match status" value="1"/>
</dbReference>
<keyword evidence="3" id="KW-1185">Reference proteome</keyword>
<sequence length="264" mass="28724">MDFISNSARSAPWATPLVGVVALLFAAANLKSIPFYHTLHTLPSLYRLLKPRFRTRGAKACSDAPVANPPTESATLFKHYATRSRVTITDLDINLHKSNSTFFLDADNNRAALLTKLLSEGLATTGPSIFILAGVACKFRQEIRPFQAYTVSSRILAWNDQSLYVVTYFLKPGVRLPAEIDVLGSPSAVLKDDKYRKSVFAVMVTKYVFKAGRRTVPPEEVLRSAGFAVSGGGGGASKSEGGYGDDSIDYAIKSGLEYVRGCME</sequence>
<protein>
    <submittedName>
        <fullName evidence="2">Putative capsule polysaccharide biosynthesis</fullName>
    </submittedName>
</protein>
<proteinExistence type="inferred from homology"/>
<dbReference type="Proteomes" id="UP000054516">
    <property type="component" value="Unassembled WGS sequence"/>
</dbReference>
<evidence type="ECO:0000256" key="1">
    <source>
        <dbReference type="ARBA" id="ARBA00038476"/>
    </source>
</evidence>
<accession>A0A1W2TG45</accession>
<dbReference type="Pfam" id="PF13279">
    <property type="entry name" value="4HBT_2"/>
    <property type="match status" value="1"/>
</dbReference>
<dbReference type="CDD" id="cd00586">
    <property type="entry name" value="4HBT"/>
    <property type="match status" value="1"/>
</dbReference>
<dbReference type="InterPro" id="IPR029069">
    <property type="entry name" value="HotDog_dom_sf"/>
</dbReference>
<dbReference type="InterPro" id="IPR051490">
    <property type="entry name" value="THEM6_lcsJ_thioesterase"/>
</dbReference>
<evidence type="ECO:0000313" key="3">
    <source>
        <dbReference type="Proteomes" id="UP000054516"/>
    </source>
</evidence>
<dbReference type="Gene3D" id="3.10.129.10">
    <property type="entry name" value="Hotdog Thioesterase"/>
    <property type="match status" value="1"/>
</dbReference>
<evidence type="ECO:0000313" key="2">
    <source>
        <dbReference type="EMBL" id="GAP87067.2"/>
    </source>
</evidence>
<reference evidence="2" key="1">
    <citation type="submission" date="2016-03" db="EMBL/GenBank/DDBJ databases">
        <title>Draft genome sequence of Rosellinia necatrix.</title>
        <authorList>
            <person name="Kanematsu S."/>
        </authorList>
    </citation>
    <scope>NUCLEOTIDE SEQUENCE [LARGE SCALE GENOMIC DNA]</scope>
    <source>
        <strain evidence="2">W97</strain>
    </source>
</reference>
<dbReference type="OrthoDB" id="265761at2759"/>
<name>A0A1W2TG45_ROSNE</name>
<gene>
    <name evidence="2" type="ORF">SAMD00023353_2500700</name>
</gene>
<dbReference type="EMBL" id="DF977470">
    <property type="protein sequence ID" value="GAP87067.2"/>
    <property type="molecule type" value="Genomic_DNA"/>
</dbReference>
<dbReference type="AlphaFoldDB" id="A0A1W2TG45"/>
<dbReference type="PANTHER" id="PTHR12475:SF4">
    <property type="entry name" value="PROTEIN THEM6"/>
    <property type="match status" value="1"/>
</dbReference>
<dbReference type="OMA" id="LAWDQRS"/>
<dbReference type="PANTHER" id="PTHR12475">
    <property type="match status" value="1"/>
</dbReference>
<organism evidence="2">
    <name type="scientific">Rosellinia necatrix</name>
    <name type="common">White root-rot fungus</name>
    <dbReference type="NCBI Taxonomy" id="77044"/>
    <lineage>
        <taxon>Eukaryota</taxon>
        <taxon>Fungi</taxon>
        <taxon>Dikarya</taxon>
        <taxon>Ascomycota</taxon>
        <taxon>Pezizomycotina</taxon>
        <taxon>Sordariomycetes</taxon>
        <taxon>Xylariomycetidae</taxon>
        <taxon>Xylariales</taxon>
        <taxon>Xylariaceae</taxon>
        <taxon>Rosellinia</taxon>
    </lineage>
</organism>
<comment type="similarity">
    <text evidence="1">Belongs to the lcsJ thioesterase family.</text>
</comment>